<dbReference type="Pfam" id="PF05569">
    <property type="entry name" value="Peptidase_M56"/>
    <property type="match status" value="1"/>
</dbReference>
<evidence type="ECO:0000313" key="3">
    <source>
        <dbReference type="EMBL" id="PXX55302.1"/>
    </source>
</evidence>
<dbReference type="RefSeq" id="WP_110322375.1">
    <property type="nucleotide sequence ID" value="NZ_QJKD01000003.1"/>
</dbReference>
<evidence type="ECO:0000259" key="2">
    <source>
        <dbReference type="Pfam" id="PF05569"/>
    </source>
</evidence>
<feature type="transmembrane region" description="Helical" evidence="1">
    <location>
        <begin position="300"/>
        <end position="319"/>
    </location>
</feature>
<sequence>MNLIFSMLLSSNSLLLLFIVIEHFMGDAFSQKNKYLILKVALFFSILPLGSVKTLIFTVINYYFPTVNMMDLSISGKIQTFVVTPVGFSINSTYRNNLIILLVWFSISVIMFIVCLRKQYIFRQRVLNTIQKSTDPETLNMLKKHMRLLSINKNIRIYVTNMEISPFTMGLIDDPIIVMPTISDLYKQELIIQHELYHIKGHDAFIKFLQVVVVRIFWFNPLVYLLDSYLNRFCELACDESVTSTLSGNDRKKYAYLIVNLASLGDSHINPYISPFSTNKNTIKERINYILMRNSKKSQLAILLTVGMVFISSIPALAYQSPKTLVFEGQLQNDYVPMNSNQSVTFKEFNTLVEQQMEYDTQFTDIDGHIYKVSPSGNDAKINCQHDLVDGVYEKHTKNKDGSCVTKAYDAQRCRKCGTIVLGSFISETKYANCPH</sequence>
<dbReference type="EMBL" id="QJKD01000003">
    <property type="protein sequence ID" value="PXX55302.1"/>
    <property type="molecule type" value="Genomic_DNA"/>
</dbReference>
<keyword evidence="1" id="KW-0812">Transmembrane</keyword>
<dbReference type="InterPro" id="IPR052173">
    <property type="entry name" value="Beta-lactam_resp_regulator"/>
</dbReference>
<feature type="transmembrane region" description="Helical" evidence="1">
    <location>
        <begin position="6"/>
        <end position="24"/>
    </location>
</feature>
<keyword evidence="1" id="KW-1133">Transmembrane helix</keyword>
<accession>A0A2V3Y9X4</accession>
<proteinExistence type="predicted"/>
<feature type="domain" description="Peptidase M56" evidence="2">
    <location>
        <begin position="5"/>
        <end position="290"/>
    </location>
</feature>
<evidence type="ECO:0000256" key="1">
    <source>
        <dbReference type="SAM" id="Phobius"/>
    </source>
</evidence>
<protein>
    <submittedName>
        <fullName evidence="3">BlaR1 peptidase M56</fullName>
    </submittedName>
</protein>
<organism evidence="3 4">
    <name type="scientific">Hungatella effluvii</name>
    <dbReference type="NCBI Taxonomy" id="1096246"/>
    <lineage>
        <taxon>Bacteria</taxon>
        <taxon>Bacillati</taxon>
        <taxon>Bacillota</taxon>
        <taxon>Clostridia</taxon>
        <taxon>Lachnospirales</taxon>
        <taxon>Lachnospiraceae</taxon>
        <taxon>Hungatella</taxon>
    </lineage>
</organism>
<comment type="caution">
    <text evidence="3">The sequence shown here is derived from an EMBL/GenBank/DDBJ whole genome shotgun (WGS) entry which is preliminary data.</text>
</comment>
<keyword evidence="4" id="KW-1185">Reference proteome</keyword>
<reference evidence="3 4" key="1">
    <citation type="submission" date="2018-05" db="EMBL/GenBank/DDBJ databases">
        <title>Genomic Encyclopedia of Type Strains, Phase IV (KMG-IV): sequencing the most valuable type-strain genomes for metagenomic binning, comparative biology and taxonomic classification.</title>
        <authorList>
            <person name="Goeker M."/>
        </authorList>
    </citation>
    <scope>NUCLEOTIDE SEQUENCE [LARGE SCALE GENOMIC DNA]</scope>
    <source>
        <strain evidence="3 4">DSM 24995</strain>
    </source>
</reference>
<name>A0A2V3Y9X4_9FIRM</name>
<evidence type="ECO:0000313" key="4">
    <source>
        <dbReference type="Proteomes" id="UP000248057"/>
    </source>
</evidence>
<gene>
    <name evidence="3" type="ORF">DFR60_103360</name>
</gene>
<dbReference type="InterPro" id="IPR008756">
    <property type="entry name" value="Peptidase_M56"/>
</dbReference>
<dbReference type="AlphaFoldDB" id="A0A2V3Y9X4"/>
<dbReference type="Proteomes" id="UP000248057">
    <property type="component" value="Unassembled WGS sequence"/>
</dbReference>
<keyword evidence="1" id="KW-0472">Membrane</keyword>
<feature type="transmembrane region" description="Helical" evidence="1">
    <location>
        <begin position="36"/>
        <end position="64"/>
    </location>
</feature>
<feature type="transmembrane region" description="Helical" evidence="1">
    <location>
        <begin position="98"/>
        <end position="116"/>
    </location>
</feature>
<dbReference type="GeneID" id="86060860"/>
<dbReference type="CDD" id="cd07341">
    <property type="entry name" value="M56_BlaR1_MecR1_like"/>
    <property type="match status" value="1"/>
</dbReference>
<dbReference type="PANTHER" id="PTHR34978">
    <property type="entry name" value="POSSIBLE SENSOR-TRANSDUCER PROTEIN BLAR"/>
    <property type="match status" value="1"/>
</dbReference>
<dbReference type="PANTHER" id="PTHR34978:SF3">
    <property type="entry name" value="SLR0241 PROTEIN"/>
    <property type="match status" value="1"/>
</dbReference>